<dbReference type="AlphaFoldDB" id="A0AAE1BZI6"/>
<keyword evidence="2" id="KW-1185">Reference proteome</keyword>
<reference evidence="1" key="1">
    <citation type="submission" date="2023-07" db="EMBL/GenBank/DDBJ databases">
        <title>Black Yeasts Isolated from many extreme environments.</title>
        <authorList>
            <person name="Coleine C."/>
            <person name="Stajich J.E."/>
            <person name="Selbmann L."/>
        </authorList>
    </citation>
    <scope>NUCLEOTIDE SEQUENCE</scope>
    <source>
        <strain evidence="1">CCFEE 5485</strain>
    </source>
</reference>
<evidence type="ECO:0000313" key="2">
    <source>
        <dbReference type="Proteomes" id="UP001274830"/>
    </source>
</evidence>
<organism evidence="1 2">
    <name type="scientific">Recurvomyces mirabilis</name>
    <dbReference type="NCBI Taxonomy" id="574656"/>
    <lineage>
        <taxon>Eukaryota</taxon>
        <taxon>Fungi</taxon>
        <taxon>Dikarya</taxon>
        <taxon>Ascomycota</taxon>
        <taxon>Pezizomycotina</taxon>
        <taxon>Dothideomycetes</taxon>
        <taxon>Dothideomycetidae</taxon>
        <taxon>Mycosphaerellales</taxon>
        <taxon>Teratosphaeriaceae</taxon>
        <taxon>Recurvomyces</taxon>
    </lineage>
</organism>
<accession>A0AAE1BZI6</accession>
<sequence>MTFEPPAKDESMILVCHQLHDEFRDVFDRVRGVATHIAINTTNFSYAEISPVARDIEAGRFSPIARFDLAVEINKAFRWPFDDLRLVQAGFLVGDARSDIDPTGSPYCIPYDCTVQFMDDSVDRDYWNHLVNQVMPGFVVELGEDMLQVDRVAKAFEAALREVKKGSCTYYSVPPRRTTYTMNGDSVRSIVSPAMDSAQRAMKWFKKNCSITSRQPERKHERFDNRWKVWQNKEIPFKIEHVTHDASKKSHMPLAYEISSPSVSRTEQTTFNIHQRTGSGGESEAWRVSNIVGAPVMGVYDTV</sequence>
<gene>
    <name evidence="1" type="ORF">LTR78_006649</name>
</gene>
<dbReference type="EMBL" id="JAUTXT010000025">
    <property type="protein sequence ID" value="KAK3673415.1"/>
    <property type="molecule type" value="Genomic_DNA"/>
</dbReference>
<comment type="caution">
    <text evidence="1">The sequence shown here is derived from an EMBL/GenBank/DDBJ whole genome shotgun (WGS) entry which is preliminary data.</text>
</comment>
<name>A0AAE1BZI6_9PEZI</name>
<evidence type="ECO:0000313" key="1">
    <source>
        <dbReference type="EMBL" id="KAK3673415.1"/>
    </source>
</evidence>
<proteinExistence type="predicted"/>
<protein>
    <submittedName>
        <fullName evidence="1">Uncharacterized protein</fullName>
    </submittedName>
</protein>
<dbReference type="Proteomes" id="UP001274830">
    <property type="component" value="Unassembled WGS sequence"/>
</dbReference>